<evidence type="ECO:0008006" key="4">
    <source>
        <dbReference type="Google" id="ProtNLM"/>
    </source>
</evidence>
<protein>
    <recommendedName>
        <fullName evidence="4">Type II secretion system protein GspF domain-containing protein</fullName>
    </recommendedName>
</protein>
<dbReference type="EMBL" id="JASGCB010000031">
    <property type="protein sequence ID" value="MDI9261062.1"/>
    <property type="molecule type" value="Genomic_DNA"/>
</dbReference>
<feature type="transmembrane region" description="Helical" evidence="1">
    <location>
        <begin position="50"/>
        <end position="72"/>
    </location>
</feature>
<reference evidence="2 3" key="1">
    <citation type="submission" date="2023-04" db="EMBL/GenBank/DDBJ databases">
        <title>A. sendaiensis sub sp. chiapanensis a novel subspecie with specific adaptation in bacterial cell wall isolated from an active volcano.</title>
        <authorList>
            <person name="Alvarez Gutierrez P.E."/>
            <person name="Ortiz Cortes L.Y."/>
        </authorList>
    </citation>
    <scope>NUCLEOTIDE SEQUENCE [LARGE SCALE GENOMIC DNA]</scope>
    <source>
        <strain evidence="2 3">PA2</strain>
    </source>
</reference>
<accession>A0ABT6Y1Z4</accession>
<keyword evidence="3" id="KW-1185">Reference proteome</keyword>
<proteinExistence type="predicted"/>
<sequence length="278" mass="31750">MGALLYLLIPGLFVGVYLARWDLRTRAERRLRKRFGKQVKKPAPMWVRKLFRRGTILWTFLAAGLGAVTAIYVLHMPVAFGVVAGGALPAFAIEIYQERWMVRYEDGVRQAVELGTGIVEAGGTVEEWILQGEREIEGPLQAVFARGAQQVRERLAVADWLRYTADTTPSNYWSYVCNGVLSHLDSGGDLVRFFVEVARELQTREKYRRVMAQQRKEATQLLLAMLVSPAALYLMFRRTLDNLMQAEPFTQVLFAVALIGYVVLFWFARRMARPKEMI</sequence>
<dbReference type="RefSeq" id="WP_283204470.1">
    <property type="nucleotide sequence ID" value="NZ_JASGCB010000031.1"/>
</dbReference>
<dbReference type="PANTHER" id="PTHR35007:SF2">
    <property type="entry name" value="PILUS ASSEMBLE PROTEIN"/>
    <property type="match status" value="1"/>
</dbReference>
<name>A0ABT6Y1Z4_ALISE</name>
<feature type="transmembrane region" description="Helical" evidence="1">
    <location>
        <begin position="248"/>
        <end position="268"/>
    </location>
</feature>
<feature type="transmembrane region" description="Helical" evidence="1">
    <location>
        <begin position="6"/>
        <end position="23"/>
    </location>
</feature>
<evidence type="ECO:0000256" key="1">
    <source>
        <dbReference type="SAM" id="Phobius"/>
    </source>
</evidence>
<dbReference type="Proteomes" id="UP001529245">
    <property type="component" value="Unassembled WGS sequence"/>
</dbReference>
<feature type="transmembrane region" description="Helical" evidence="1">
    <location>
        <begin position="218"/>
        <end position="236"/>
    </location>
</feature>
<evidence type="ECO:0000313" key="2">
    <source>
        <dbReference type="EMBL" id="MDI9261062.1"/>
    </source>
</evidence>
<dbReference type="PANTHER" id="PTHR35007">
    <property type="entry name" value="INTEGRAL MEMBRANE PROTEIN-RELATED"/>
    <property type="match status" value="1"/>
</dbReference>
<feature type="transmembrane region" description="Helical" evidence="1">
    <location>
        <begin position="78"/>
        <end position="96"/>
    </location>
</feature>
<evidence type="ECO:0000313" key="3">
    <source>
        <dbReference type="Proteomes" id="UP001529245"/>
    </source>
</evidence>
<gene>
    <name evidence="2" type="ORF">QID03_12925</name>
</gene>
<organism evidence="2 3">
    <name type="scientific">Alicyclobacillus sendaiensis PA2</name>
    <dbReference type="NCBI Taxonomy" id="3029425"/>
    <lineage>
        <taxon>Bacteria</taxon>
        <taxon>Bacillati</taxon>
        <taxon>Bacillota</taxon>
        <taxon>Bacilli</taxon>
        <taxon>Bacillales</taxon>
        <taxon>Alicyclobacillaceae</taxon>
        <taxon>Alicyclobacillus</taxon>
    </lineage>
</organism>
<keyword evidence="1" id="KW-0472">Membrane</keyword>
<keyword evidence="1" id="KW-0812">Transmembrane</keyword>
<keyword evidence="1" id="KW-1133">Transmembrane helix</keyword>
<comment type="caution">
    <text evidence="2">The sequence shown here is derived from an EMBL/GenBank/DDBJ whole genome shotgun (WGS) entry which is preliminary data.</text>
</comment>